<dbReference type="OrthoDB" id="5973539at2759"/>
<evidence type="ECO:0000313" key="1">
    <source>
        <dbReference type="EMBL" id="OQE11980.1"/>
    </source>
</evidence>
<dbReference type="EMBL" id="MLQL01000066">
    <property type="protein sequence ID" value="OQE11980.1"/>
    <property type="molecule type" value="Genomic_DNA"/>
</dbReference>
<name>A0A1V6SDX6_9EURO</name>
<dbReference type="AlphaFoldDB" id="A0A1V6SDX6"/>
<evidence type="ECO:0000313" key="2">
    <source>
        <dbReference type="Proteomes" id="UP000191342"/>
    </source>
</evidence>
<dbReference type="STRING" id="254877.A0A1V6SDX6"/>
<organism evidence="1 2">
    <name type="scientific">Penicillium flavigenum</name>
    <dbReference type="NCBI Taxonomy" id="254877"/>
    <lineage>
        <taxon>Eukaryota</taxon>
        <taxon>Fungi</taxon>
        <taxon>Dikarya</taxon>
        <taxon>Ascomycota</taxon>
        <taxon>Pezizomycotina</taxon>
        <taxon>Eurotiomycetes</taxon>
        <taxon>Eurotiomycetidae</taxon>
        <taxon>Eurotiales</taxon>
        <taxon>Aspergillaceae</taxon>
        <taxon>Penicillium</taxon>
    </lineage>
</organism>
<comment type="caution">
    <text evidence="1">The sequence shown here is derived from an EMBL/GenBank/DDBJ whole genome shotgun (WGS) entry which is preliminary data.</text>
</comment>
<protein>
    <recommendedName>
        <fullName evidence="3">BZIP domain-containing protein</fullName>
    </recommendedName>
</protein>
<sequence length="282" mass="31128">MQLTPQPGARSQQKRILTPARRVQNRRAQRAYRQRQKVLSTLTLRQTALIQETQQCAPALTVRVRGGSLDVARTTALPVSVSSMLTGDHFFAPSSQTGGSEGEKEPANEVITSPDAPLYNTYTRLLAACVYNAAALGISVDEFSSYNCMSLCSPFYRPDTDMSDDPRSLIAAVTNSAIPVHLQPTLPQILFPHHPLFDLLPLPALRARAITLAATAPSLLDLVDFKRDIVEKGGIQCSTTWGSQPWDVHTWTIAPWFSRKWRQLSQDLGPGTTKGRISEVEY</sequence>
<dbReference type="PANTHER" id="PTHR38116">
    <property type="entry name" value="CHROMOSOME 7, WHOLE GENOME SHOTGUN SEQUENCE"/>
    <property type="match status" value="1"/>
</dbReference>
<proteinExistence type="predicted"/>
<dbReference type="Proteomes" id="UP000191342">
    <property type="component" value="Unassembled WGS sequence"/>
</dbReference>
<accession>A0A1V6SDX6</accession>
<gene>
    <name evidence="1" type="ORF">PENFLA_c066G06857</name>
</gene>
<reference evidence="2" key="1">
    <citation type="journal article" date="2017" name="Nat. Microbiol.">
        <title>Global analysis of biosynthetic gene clusters reveals vast potential of secondary metabolite production in Penicillium species.</title>
        <authorList>
            <person name="Nielsen J.C."/>
            <person name="Grijseels S."/>
            <person name="Prigent S."/>
            <person name="Ji B."/>
            <person name="Dainat J."/>
            <person name="Nielsen K.F."/>
            <person name="Frisvad J.C."/>
            <person name="Workman M."/>
            <person name="Nielsen J."/>
        </authorList>
    </citation>
    <scope>NUCLEOTIDE SEQUENCE [LARGE SCALE GENOMIC DNA]</scope>
    <source>
        <strain evidence="2">IBT 14082</strain>
    </source>
</reference>
<keyword evidence="2" id="KW-1185">Reference proteome</keyword>
<dbReference type="Pfam" id="PF11905">
    <property type="entry name" value="DUF3425"/>
    <property type="match status" value="1"/>
</dbReference>
<dbReference type="PANTHER" id="PTHR38116:SF8">
    <property type="entry name" value="BZIP DOMAIN-CONTAINING PROTEIN"/>
    <property type="match status" value="1"/>
</dbReference>
<evidence type="ECO:0008006" key="3">
    <source>
        <dbReference type="Google" id="ProtNLM"/>
    </source>
</evidence>
<dbReference type="InterPro" id="IPR021833">
    <property type="entry name" value="DUF3425"/>
</dbReference>